<dbReference type="PANTHER" id="PTHR43668:SF4">
    <property type="entry name" value="ALLANTOINASE"/>
    <property type="match status" value="1"/>
</dbReference>
<dbReference type="InterPro" id="IPR002195">
    <property type="entry name" value="Dihydroorotase_CS"/>
</dbReference>
<reference evidence="9 10" key="1">
    <citation type="submission" date="2024-01" db="EMBL/GenBank/DDBJ databases">
        <title>Complete Genome Sequence of Alkalicoccus halolimnae BZ-SZ-XJ29T, a Moderately Halophilic Bacterium Isolated from a Salt Lake.</title>
        <authorList>
            <person name="Zhao B."/>
        </authorList>
    </citation>
    <scope>NUCLEOTIDE SEQUENCE [LARGE SCALE GENOMIC DNA]</scope>
    <source>
        <strain evidence="9 10">BZ-SZ-XJ29</strain>
    </source>
</reference>
<proteinExistence type="inferred from homology"/>
<evidence type="ECO:0000256" key="1">
    <source>
        <dbReference type="ARBA" id="ARBA00001947"/>
    </source>
</evidence>
<feature type="domain" description="Amidohydrolase-related" evidence="8">
    <location>
        <begin position="50"/>
        <end position="425"/>
    </location>
</feature>
<dbReference type="EC" id="3.5.2.5" evidence="9"/>
<dbReference type="Gene3D" id="2.30.40.10">
    <property type="entry name" value="Urease, subunit C, domain 1"/>
    <property type="match status" value="1"/>
</dbReference>
<comment type="cofactor">
    <cofactor evidence="1">
        <name>Zn(2+)</name>
        <dbReference type="ChEBI" id="CHEBI:29105"/>
    </cofactor>
</comment>
<keyword evidence="10" id="KW-1185">Reference proteome</keyword>
<dbReference type="GO" id="GO:0000256">
    <property type="term" value="P:allantoin catabolic process"/>
    <property type="evidence" value="ECO:0007669"/>
    <property type="project" value="InterPro"/>
</dbReference>
<accession>A0AAJ8LVX9</accession>
<dbReference type="SUPFAM" id="SSF51556">
    <property type="entry name" value="Metallo-dependent hydrolases"/>
    <property type="match status" value="1"/>
</dbReference>
<name>A0AAJ8LVX9_9BACI</name>
<dbReference type="GO" id="GO:0004038">
    <property type="term" value="F:allantoinase activity"/>
    <property type="evidence" value="ECO:0007669"/>
    <property type="project" value="UniProtKB-EC"/>
</dbReference>
<dbReference type="PANTHER" id="PTHR43668">
    <property type="entry name" value="ALLANTOINASE"/>
    <property type="match status" value="1"/>
</dbReference>
<dbReference type="GO" id="GO:0050897">
    <property type="term" value="F:cobalt ion binding"/>
    <property type="evidence" value="ECO:0007669"/>
    <property type="project" value="InterPro"/>
</dbReference>
<evidence type="ECO:0000313" key="9">
    <source>
        <dbReference type="EMBL" id="WWD80329.1"/>
    </source>
</evidence>
<dbReference type="GO" id="GO:0006145">
    <property type="term" value="P:purine nucleobase catabolic process"/>
    <property type="evidence" value="ECO:0007669"/>
    <property type="project" value="TreeGrafter"/>
</dbReference>
<dbReference type="Pfam" id="PF01979">
    <property type="entry name" value="Amidohydro_1"/>
    <property type="match status" value="1"/>
</dbReference>
<dbReference type="InterPro" id="IPR017593">
    <property type="entry name" value="Allantoinase"/>
</dbReference>
<evidence type="ECO:0000313" key="10">
    <source>
        <dbReference type="Proteomes" id="UP000321816"/>
    </source>
</evidence>
<keyword evidence="5" id="KW-0479">Metal-binding</keyword>
<evidence type="ECO:0000256" key="6">
    <source>
        <dbReference type="ARBA" id="ARBA00022801"/>
    </source>
</evidence>
<evidence type="ECO:0000256" key="3">
    <source>
        <dbReference type="ARBA" id="ARBA00010286"/>
    </source>
</evidence>
<comment type="subunit">
    <text evidence="4">Homotetramer.</text>
</comment>
<dbReference type="GO" id="GO:0008270">
    <property type="term" value="F:zinc ion binding"/>
    <property type="evidence" value="ECO:0007669"/>
    <property type="project" value="InterPro"/>
</dbReference>
<gene>
    <name evidence="9" type="primary">allB</name>
    <name evidence="9" type="ORF">FTX54_001805</name>
</gene>
<evidence type="ECO:0000256" key="4">
    <source>
        <dbReference type="ARBA" id="ARBA00011881"/>
    </source>
</evidence>
<dbReference type="AlphaFoldDB" id="A0AAJ8LVX9"/>
<dbReference type="EMBL" id="CP144914">
    <property type="protein sequence ID" value="WWD80329.1"/>
    <property type="molecule type" value="Genomic_DNA"/>
</dbReference>
<dbReference type="Proteomes" id="UP000321816">
    <property type="component" value="Chromosome"/>
</dbReference>
<comment type="function">
    <text evidence="2">Catalyzes the reversible cyclization of carbamoyl aspartate to dihydroorotate.</text>
</comment>
<dbReference type="SUPFAM" id="SSF51338">
    <property type="entry name" value="Composite domain of metallo-dependent hydrolases"/>
    <property type="match status" value="1"/>
</dbReference>
<dbReference type="NCBIfam" id="TIGR03178">
    <property type="entry name" value="allantoinase"/>
    <property type="match status" value="1"/>
</dbReference>
<dbReference type="InterPro" id="IPR011059">
    <property type="entry name" value="Metal-dep_hydrolase_composite"/>
</dbReference>
<evidence type="ECO:0000259" key="8">
    <source>
        <dbReference type="Pfam" id="PF01979"/>
    </source>
</evidence>
<dbReference type="Gene3D" id="3.20.20.140">
    <property type="entry name" value="Metal-dependent hydrolases"/>
    <property type="match status" value="1"/>
</dbReference>
<dbReference type="GO" id="GO:0005737">
    <property type="term" value="C:cytoplasm"/>
    <property type="evidence" value="ECO:0007669"/>
    <property type="project" value="TreeGrafter"/>
</dbReference>
<evidence type="ECO:0000256" key="5">
    <source>
        <dbReference type="ARBA" id="ARBA00022723"/>
    </source>
</evidence>
<dbReference type="RefSeq" id="WP_187254590.1">
    <property type="nucleotide sequence ID" value="NZ_CP144914.1"/>
</dbReference>
<protein>
    <submittedName>
        <fullName evidence="9">Allantoinase AllB</fullName>
        <ecNumber evidence="9">3.5.2.5</ecNumber>
    </submittedName>
</protein>
<keyword evidence="7" id="KW-0862">Zinc</keyword>
<dbReference type="PROSITE" id="PS00482">
    <property type="entry name" value="DIHYDROOROTASE_1"/>
    <property type="match status" value="1"/>
</dbReference>
<dbReference type="InterPro" id="IPR032466">
    <property type="entry name" value="Metal_Hydrolase"/>
</dbReference>
<sequence length="429" mass="46867">MELLIQNAEIYRGKNWETKDLFLKDGKIQQILPKGSGRSENKWNAAGQKVLPGLLDIHVHLNEPGRADWEGMKTGTAALAAGGVTTFFDMPLNCSPPTATAERVREKQRLAERKSLINSGWWGALLPGHLKDLPEMKEAGVIGFKTFMSASGIEEFPHAEDGFLLEGMEKIASLGMVLAVHAESNAVINYLTAKVKAENGAAMLDYAKTRPPAAEAEAVQRILAFAEVTGCSVHICHVSSEAVVRIIAEAKRRGIDVTAETCPHYLCFSLEEAAQIGSAAKCAPPIRSDKEALWQALRDGDLDFVSSDHSPSPPHMKKGNLFDSWGGVAGAQQTIDVLLTEGFHKRNIPLEEILPWVTTNPAARFGFRGRKGQIEEGADADLTIVNTEEKWVLKEEDLYQRHKVSPYLGKTFTGKVTCTIVGGIVVYKP</sequence>
<dbReference type="InterPro" id="IPR006680">
    <property type="entry name" value="Amidohydro-rel"/>
</dbReference>
<evidence type="ECO:0000256" key="2">
    <source>
        <dbReference type="ARBA" id="ARBA00002368"/>
    </source>
</evidence>
<evidence type="ECO:0000256" key="7">
    <source>
        <dbReference type="ARBA" id="ARBA00022833"/>
    </source>
</evidence>
<comment type="similarity">
    <text evidence="3">Belongs to the metallo-dependent hydrolases superfamily. DHOase family. Class I DHOase subfamily.</text>
</comment>
<dbReference type="KEGG" id="ahal:FTX54_001805"/>
<organism evidence="9 10">
    <name type="scientific">Alkalicoccus halolimnae</name>
    <dbReference type="NCBI Taxonomy" id="1667239"/>
    <lineage>
        <taxon>Bacteria</taxon>
        <taxon>Bacillati</taxon>
        <taxon>Bacillota</taxon>
        <taxon>Bacilli</taxon>
        <taxon>Bacillales</taxon>
        <taxon>Bacillaceae</taxon>
        <taxon>Alkalicoccus</taxon>
    </lineage>
</organism>
<dbReference type="InterPro" id="IPR050138">
    <property type="entry name" value="DHOase/Allantoinase_Hydrolase"/>
</dbReference>
<keyword evidence="6 9" id="KW-0378">Hydrolase</keyword>